<dbReference type="PANTHER" id="PTHR30629:SF2">
    <property type="entry name" value="PROPHAGE INTEGRASE INTS-RELATED"/>
    <property type="match status" value="1"/>
</dbReference>
<keyword evidence="2" id="KW-0229">DNA integration</keyword>
<dbReference type="OrthoDB" id="9795573at2"/>
<dbReference type="GO" id="GO:0003677">
    <property type="term" value="F:DNA binding"/>
    <property type="evidence" value="ECO:0007669"/>
    <property type="project" value="UniProtKB-KW"/>
</dbReference>
<proteinExistence type="inferred from homology"/>
<comment type="similarity">
    <text evidence="1">Belongs to the 'phage' integrase family.</text>
</comment>
<dbReference type="SUPFAM" id="SSF56349">
    <property type="entry name" value="DNA breaking-rejoining enzymes"/>
    <property type="match status" value="1"/>
</dbReference>
<accession>A0A1C4GVZ9</accession>
<keyword evidence="3" id="KW-0238">DNA-binding</keyword>
<dbReference type="InterPro" id="IPR025166">
    <property type="entry name" value="Integrase_DNA_bind_dom"/>
</dbReference>
<dbReference type="EMBL" id="FMBK01000007">
    <property type="protein sequence ID" value="SCC71981.1"/>
    <property type="molecule type" value="Genomic_DNA"/>
</dbReference>
<dbReference type="Proteomes" id="UP000243661">
    <property type="component" value="Unassembled WGS sequence"/>
</dbReference>
<dbReference type="CDD" id="cd00801">
    <property type="entry name" value="INT_P4_C"/>
    <property type="match status" value="1"/>
</dbReference>
<evidence type="ECO:0000313" key="6">
    <source>
        <dbReference type="EMBL" id="SCC71981.1"/>
    </source>
</evidence>
<evidence type="ECO:0000259" key="5">
    <source>
        <dbReference type="PROSITE" id="PS51898"/>
    </source>
</evidence>
<dbReference type="RefSeq" id="WP_092719753.1">
    <property type="nucleotide sequence ID" value="NZ_FMBK01000007.1"/>
</dbReference>
<dbReference type="Gene3D" id="1.10.443.10">
    <property type="entry name" value="Intergrase catalytic core"/>
    <property type="match status" value="1"/>
</dbReference>
<reference evidence="6 7" key="1">
    <citation type="submission" date="2016-08" db="EMBL/GenBank/DDBJ databases">
        <authorList>
            <person name="Seilhamer J.J."/>
        </authorList>
    </citation>
    <scope>NUCLEOTIDE SEQUENCE [LARGE SCALE GENOMIC DNA]</scope>
    <source>
        <strain evidence="6 7">ANC 4874</strain>
    </source>
</reference>
<evidence type="ECO:0000256" key="3">
    <source>
        <dbReference type="ARBA" id="ARBA00023125"/>
    </source>
</evidence>
<dbReference type="InterPro" id="IPR050808">
    <property type="entry name" value="Phage_Integrase"/>
</dbReference>
<evidence type="ECO:0000256" key="4">
    <source>
        <dbReference type="ARBA" id="ARBA00023172"/>
    </source>
</evidence>
<dbReference type="InterPro" id="IPR002104">
    <property type="entry name" value="Integrase_catalytic"/>
</dbReference>
<keyword evidence="4" id="KW-0233">DNA recombination</keyword>
<dbReference type="Gene3D" id="3.30.160.390">
    <property type="entry name" value="Integrase, DNA-binding domain"/>
    <property type="match status" value="1"/>
</dbReference>
<evidence type="ECO:0000313" key="7">
    <source>
        <dbReference type="Proteomes" id="UP000243661"/>
    </source>
</evidence>
<dbReference type="GO" id="GO:0015074">
    <property type="term" value="P:DNA integration"/>
    <property type="evidence" value="ECO:0007669"/>
    <property type="project" value="UniProtKB-KW"/>
</dbReference>
<name>A0A1C4GVZ9_9GAMM</name>
<protein>
    <submittedName>
        <fullName evidence="6">Integrase</fullName>
    </submittedName>
</protein>
<organism evidence="6 7">
    <name type="scientific">Acinetobacter albensis</name>
    <dbReference type="NCBI Taxonomy" id="1673609"/>
    <lineage>
        <taxon>Bacteria</taxon>
        <taxon>Pseudomonadati</taxon>
        <taxon>Pseudomonadota</taxon>
        <taxon>Gammaproteobacteria</taxon>
        <taxon>Moraxellales</taxon>
        <taxon>Moraxellaceae</taxon>
        <taxon>Acinetobacter</taxon>
    </lineage>
</organism>
<gene>
    <name evidence="6" type="ORF">GA0116959_10718</name>
</gene>
<evidence type="ECO:0000256" key="1">
    <source>
        <dbReference type="ARBA" id="ARBA00008857"/>
    </source>
</evidence>
<evidence type="ECO:0000256" key="2">
    <source>
        <dbReference type="ARBA" id="ARBA00022908"/>
    </source>
</evidence>
<dbReference type="GO" id="GO:0006310">
    <property type="term" value="P:DNA recombination"/>
    <property type="evidence" value="ECO:0007669"/>
    <property type="project" value="UniProtKB-KW"/>
</dbReference>
<dbReference type="Gene3D" id="1.10.150.130">
    <property type="match status" value="1"/>
</dbReference>
<dbReference type="AlphaFoldDB" id="A0A1C4GVZ9"/>
<dbReference type="PROSITE" id="PS51898">
    <property type="entry name" value="TYR_RECOMBINASE"/>
    <property type="match status" value="1"/>
</dbReference>
<dbReference type="InterPro" id="IPR011010">
    <property type="entry name" value="DNA_brk_join_enz"/>
</dbReference>
<dbReference type="InterPro" id="IPR010998">
    <property type="entry name" value="Integrase_recombinase_N"/>
</dbReference>
<feature type="domain" description="Tyr recombinase" evidence="5">
    <location>
        <begin position="211"/>
        <end position="387"/>
    </location>
</feature>
<dbReference type="InterPro" id="IPR013762">
    <property type="entry name" value="Integrase-like_cat_sf"/>
</dbReference>
<dbReference type="Pfam" id="PF00589">
    <property type="entry name" value="Phage_integrase"/>
    <property type="match status" value="1"/>
</dbReference>
<dbReference type="InterPro" id="IPR038488">
    <property type="entry name" value="Integrase_DNA-bd_sf"/>
</dbReference>
<sequence length="402" mass="47008">MKRSEIKKKPLSDTTLANLEPENVDYRIKDSGNLYFFVKKDGNKYWQYRCKDELGKDGYKGLGSYRNVSGQYARKKANELALKEANGDIVRFSKHHKKHIDSKTNLTFEVIIIDWLETKKTVWGEETFSKAKSSIQRHVIKEFGHRDCITIKKKEWFDFFQSLRTVNKINNQVDKLISYCTNAYDLAIVKGLIEDNPLMRISKYITSYTQGNMSHVKLHELPELINKVRNYPSRTMVIAIELAILFFPRPSELRCAKWEQFDFKEKLWNRPAEIMKGRLAHTIPLSKQAIMLLKELETYRTESPFLFPSRRTYLEPVSDGTFNTVLKRCGYTRRQTVHGFRHIASTALNNQFSDKEQVIEVCLAHKKKGVKAVYDKSDHLEERKIVMQWWADCIDGIAKCNS</sequence>
<dbReference type="PANTHER" id="PTHR30629">
    <property type="entry name" value="PROPHAGE INTEGRASE"/>
    <property type="match status" value="1"/>
</dbReference>
<dbReference type="Pfam" id="PF13356">
    <property type="entry name" value="Arm-DNA-bind_3"/>
    <property type="match status" value="1"/>
</dbReference>